<proteinExistence type="predicted"/>
<accession>A0AAV7V1G3</accession>
<feature type="compositionally biased region" description="Polar residues" evidence="1">
    <location>
        <begin position="64"/>
        <end position="84"/>
    </location>
</feature>
<reference evidence="2" key="1">
    <citation type="journal article" date="2022" name="bioRxiv">
        <title>Sequencing and chromosome-scale assembly of the giantPleurodeles waltlgenome.</title>
        <authorList>
            <person name="Brown T."/>
            <person name="Elewa A."/>
            <person name="Iarovenko S."/>
            <person name="Subramanian E."/>
            <person name="Araus A.J."/>
            <person name="Petzold A."/>
            <person name="Susuki M."/>
            <person name="Suzuki K.-i.T."/>
            <person name="Hayashi T."/>
            <person name="Toyoda A."/>
            <person name="Oliveira C."/>
            <person name="Osipova E."/>
            <person name="Leigh N.D."/>
            <person name="Simon A."/>
            <person name="Yun M.H."/>
        </authorList>
    </citation>
    <scope>NUCLEOTIDE SEQUENCE</scope>
    <source>
        <strain evidence="2">20211129_DDA</strain>
        <tissue evidence="2">Liver</tissue>
    </source>
</reference>
<name>A0AAV7V1G3_PLEWA</name>
<evidence type="ECO:0000313" key="3">
    <source>
        <dbReference type="Proteomes" id="UP001066276"/>
    </source>
</evidence>
<feature type="compositionally biased region" description="Polar residues" evidence="1">
    <location>
        <begin position="21"/>
        <end position="35"/>
    </location>
</feature>
<feature type="compositionally biased region" description="Polar residues" evidence="1">
    <location>
        <begin position="101"/>
        <end position="115"/>
    </location>
</feature>
<dbReference type="EMBL" id="JANPWB010000004">
    <property type="protein sequence ID" value="KAJ1194444.1"/>
    <property type="molecule type" value="Genomic_DNA"/>
</dbReference>
<organism evidence="2 3">
    <name type="scientific">Pleurodeles waltl</name>
    <name type="common">Iberian ribbed newt</name>
    <dbReference type="NCBI Taxonomy" id="8319"/>
    <lineage>
        <taxon>Eukaryota</taxon>
        <taxon>Metazoa</taxon>
        <taxon>Chordata</taxon>
        <taxon>Craniata</taxon>
        <taxon>Vertebrata</taxon>
        <taxon>Euteleostomi</taxon>
        <taxon>Amphibia</taxon>
        <taxon>Batrachia</taxon>
        <taxon>Caudata</taxon>
        <taxon>Salamandroidea</taxon>
        <taxon>Salamandridae</taxon>
        <taxon>Pleurodelinae</taxon>
        <taxon>Pleurodeles</taxon>
    </lineage>
</organism>
<dbReference type="Proteomes" id="UP001066276">
    <property type="component" value="Chromosome 2_2"/>
</dbReference>
<gene>
    <name evidence="2" type="ORF">NDU88_003732</name>
</gene>
<feature type="region of interest" description="Disordered" evidence="1">
    <location>
        <begin position="1"/>
        <end position="115"/>
    </location>
</feature>
<protein>
    <submittedName>
        <fullName evidence="2">Uncharacterized protein</fullName>
    </submittedName>
</protein>
<evidence type="ECO:0000313" key="2">
    <source>
        <dbReference type="EMBL" id="KAJ1194444.1"/>
    </source>
</evidence>
<keyword evidence="3" id="KW-1185">Reference proteome</keyword>
<comment type="caution">
    <text evidence="2">The sequence shown here is derived from an EMBL/GenBank/DDBJ whole genome shotgun (WGS) entry which is preliminary data.</text>
</comment>
<feature type="compositionally biased region" description="Polar residues" evidence="1">
    <location>
        <begin position="42"/>
        <end position="55"/>
    </location>
</feature>
<evidence type="ECO:0000256" key="1">
    <source>
        <dbReference type="SAM" id="MobiDB-lite"/>
    </source>
</evidence>
<feature type="compositionally biased region" description="Basic residues" evidence="1">
    <location>
        <begin position="9"/>
        <end position="19"/>
    </location>
</feature>
<sequence>MTQWPPHLGRARHAKHRFSPRPSTTGGQSRPQINTHRGVARPSSSPGREMQSQGATRGFHTDARTQQQKLGFQVTPGATKQSPLPSADGGAPQGRLRESSNARTIFSTSGLWRSA</sequence>
<dbReference type="AlphaFoldDB" id="A0AAV7V1G3"/>